<evidence type="ECO:0000313" key="1">
    <source>
        <dbReference type="EMBL" id="GAO31951.1"/>
    </source>
</evidence>
<gene>
    <name evidence="1" type="ORF">JCM15548_14366</name>
</gene>
<reference evidence="1 2" key="1">
    <citation type="journal article" date="2015" name="Microbes Environ.">
        <title>Distribution and evolution of nitrogen fixation genes in the phylum bacteroidetes.</title>
        <authorList>
            <person name="Inoue J."/>
            <person name="Oshima K."/>
            <person name="Suda W."/>
            <person name="Sakamoto M."/>
            <person name="Iino T."/>
            <person name="Noda S."/>
            <person name="Hongoh Y."/>
            <person name="Hattori M."/>
            <person name="Ohkuma M."/>
        </authorList>
    </citation>
    <scope>NUCLEOTIDE SEQUENCE [LARGE SCALE GENOMIC DNA]</scope>
    <source>
        <strain evidence="1">JCM 15548</strain>
    </source>
</reference>
<dbReference type="EMBL" id="BAZW01000071">
    <property type="protein sequence ID" value="GAO31951.1"/>
    <property type="molecule type" value="Genomic_DNA"/>
</dbReference>
<organism evidence="1 2">
    <name type="scientific">Geofilum rubicundum JCM 15548</name>
    <dbReference type="NCBI Taxonomy" id="1236989"/>
    <lineage>
        <taxon>Bacteria</taxon>
        <taxon>Pseudomonadati</taxon>
        <taxon>Bacteroidota</taxon>
        <taxon>Bacteroidia</taxon>
        <taxon>Marinilabiliales</taxon>
        <taxon>Marinilabiliaceae</taxon>
        <taxon>Geofilum</taxon>
    </lineage>
</organism>
<protein>
    <submittedName>
        <fullName evidence="1">Uncharacterized protein</fullName>
    </submittedName>
</protein>
<name>A0A0E9M3G2_9BACT</name>
<dbReference type="AlphaFoldDB" id="A0A0E9M3G2"/>
<accession>A0A0E9M3G2</accession>
<evidence type="ECO:0000313" key="2">
    <source>
        <dbReference type="Proteomes" id="UP000032900"/>
    </source>
</evidence>
<keyword evidence="2" id="KW-1185">Reference proteome</keyword>
<dbReference type="Proteomes" id="UP000032900">
    <property type="component" value="Unassembled WGS sequence"/>
</dbReference>
<sequence length="73" mass="8867">MWPEVHYFGVVKNSNSEKVVALLEINRRRYFSRVGDDLDEIRCFFIHNDSIGLEFQNAQRFFMRNGIRNDEYY</sequence>
<comment type="caution">
    <text evidence="1">The sequence shown here is derived from an EMBL/GenBank/DDBJ whole genome shotgun (WGS) entry which is preliminary data.</text>
</comment>
<proteinExistence type="predicted"/>